<dbReference type="HOGENOM" id="CLU_223512_0_0_9"/>
<evidence type="ECO:0000313" key="3">
    <source>
        <dbReference type="EMBL" id="EFM25412.1"/>
    </source>
</evidence>
<dbReference type="Pfam" id="PF09479">
    <property type="entry name" value="Flg_new"/>
    <property type="match status" value="4"/>
</dbReference>
<feature type="domain" description="SLH" evidence="2">
    <location>
        <begin position="4436"/>
        <end position="4500"/>
    </location>
</feature>
<accession>E0NLD6</accession>
<dbReference type="GO" id="GO:0030313">
    <property type="term" value="C:cell envelope"/>
    <property type="evidence" value="ECO:0007669"/>
    <property type="project" value="UniProtKB-SubCell"/>
</dbReference>
<dbReference type="eggNOG" id="COG2247">
    <property type="taxonomic scope" value="Bacteria"/>
</dbReference>
<evidence type="ECO:0000259" key="2">
    <source>
        <dbReference type="PROSITE" id="PS51272"/>
    </source>
</evidence>
<dbReference type="Gene3D" id="2.60.40.4270">
    <property type="entry name" value="Listeria-Bacteroides repeat domain"/>
    <property type="match status" value="2"/>
</dbReference>
<comment type="subcellular location">
    <subcellularLocation>
        <location evidence="1">Cell envelope</location>
    </subcellularLocation>
</comment>
<dbReference type="InterPro" id="IPR001119">
    <property type="entry name" value="SLH_dom"/>
</dbReference>
<name>E0NLD6_9FIRM</name>
<dbReference type="InterPro" id="IPR044060">
    <property type="entry name" value="Bacterial_rp_domain"/>
</dbReference>
<reference evidence="3 4" key="1">
    <citation type="submission" date="2010-07" db="EMBL/GenBank/DDBJ databases">
        <authorList>
            <person name="Muzny D."/>
            <person name="Qin X."/>
            <person name="Deng J."/>
            <person name="Jiang H."/>
            <person name="Liu Y."/>
            <person name="Qu J."/>
            <person name="Song X.-Z."/>
            <person name="Zhang L."/>
            <person name="Thornton R."/>
            <person name="Coyle M."/>
            <person name="Francisco L."/>
            <person name="Jackson L."/>
            <person name="Javaid M."/>
            <person name="Korchina V."/>
            <person name="Kovar C."/>
            <person name="Mata R."/>
            <person name="Mathew T."/>
            <person name="Ngo R."/>
            <person name="Nguyen L."/>
            <person name="Nguyen N."/>
            <person name="Okwuonu G."/>
            <person name="Ongeri F."/>
            <person name="Pham C."/>
            <person name="Simmons D."/>
            <person name="Wilczek-Boney K."/>
            <person name="Hale W."/>
            <person name="Jakkamsetti A."/>
            <person name="Pham P."/>
            <person name="Ruth R."/>
            <person name="San Lucas F."/>
            <person name="Warren J."/>
            <person name="Zhang J."/>
            <person name="Zhao Z."/>
            <person name="Zhou C."/>
            <person name="Zhu D."/>
            <person name="Lee S."/>
            <person name="Bess C."/>
            <person name="Blankenburg K."/>
            <person name="Forbes L."/>
            <person name="Fu Q."/>
            <person name="Gubbala S."/>
            <person name="Hirani K."/>
            <person name="Jayaseelan J.C."/>
            <person name="Lara F."/>
            <person name="Munidasa M."/>
            <person name="Palculict T."/>
            <person name="Patil S."/>
            <person name="Pu L.-L."/>
            <person name="Saada N."/>
            <person name="Tang L."/>
            <person name="Weissenberger G."/>
            <person name="Zhu Y."/>
            <person name="Hemphill L."/>
            <person name="Shang Y."/>
            <person name="Youmans B."/>
            <person name="Ayvaz T."/>
            <person name="Ross M."/>
            <person name="Santibanez J."/>
            <person name="Aqrawi P."/>
            <person name="Gross S."/>
            <person name="Joshi V."/>
            <person name="Fowler G."/>
            <person name="Nazareth L."/>
            <person name="Reid J."/>
            <person name="Worley K."/>
            <person name="Petrosino J."/>
            <person name="Highlander S."/>
            <person name="Gibbs R."/>
        </authorList>
    </citation>
    <scope>NUCLEOTIDE SEQUENCE [LARGE SCALE GENOMIC DNA]</scope>
    <source>
        <strain evidence="3 4">ATCC BAA-1640</strain>
    </source>
</reference>
<dbReference type="eggNOG" id="COG4099">
    <property type="taxonomic scope" value="Bacteria"/>
</dbReference>
<dbReference type="InterPro" id="IPR013378">
    <property type="entry name" value="InlB-like_B-rpt"/>
</dbReference>
<gene>
    <name evidence="3" type="ORF">HMPREF9225_0975</name>
</gene>
<dbReference type="Proteomes" id="UP000003280">
    <property type="component" value="Unassembled WGS sequence"/>
</dbReference>
<proteinExistence type="predicted"/>
<dbReference type="NCBIfam" id="TIGR02331">
    <property type="entry name" value="rib_alpha"/>
    <property type="match status" value="1"/>
</dbReference>
<dbReference type="Pfam" id="PF00395">
    <property type="entry name" value="SLH"/>
    <property type="match status" value="1"/>
</dbReference>
<evidence type="ECO:0000256" key="1">
    <source>
        <dbReference type="ARBA" id="ARBA00004196"/>
    </source>
</evidence>
<organism evidence="3 4">
    <name type="scientific">Peptoniphilus duerdenii ATCC BAA-1640</name>
    <dbReference type="NCBI Taxonomy" id="862517"/>
    <lineage>
        <taxon>Bacteria</taxon>
        <taxon>Bacillati</taxon>
        <taxon>Bacillota</taxon>
        <taxon>Tissierellia</taxon>
        <taxon>Tissierellales</taxon>
        <taxon>Peptoniphilaceae</taxon>
        <taxon>Peptoniphilus</taxon>
    </lineage>
</organism>
<dbReference type="eggNOG" id="COG3064">
    <property type="taxonomic scope" value="Bacteria"/>
</dbReference>
<dbReference type="OrthoDB" id="9776008at2"/>
<feature type="domain" description="SLH" evidence="2">
    <location>
        <begin position="4501"/>
        <end position="4564"/>
    </location>
</feature>
<dbReference type="Pfam" id="PF08428">
    <property type="entry name" value="Rib"/>
    <property type="match status" value="2"/>
</dbReference>
<comment type="caution">
    <text evidence="3">The sequence shown here is derived from an EMBL/GenBank/DDBJ whole genome shotgun (WGS) entry which is preliminary data.</text>
</comment>
<dbReference type="RefSeq" id="WP_008901789.1">
    <property type="nucleotide sequence ID" value="NZ_GL397071.1"/>
</dbReference>
<keyword evidence="4" id="KW-1185">Reference proteome</keyword>
<dbReference type="PROSITE" id="PS51272">
    <property type="entry name" value="SLH"/>
    <property type="match status" value="2"/>
</dbReference>
<dbReference type="InterPro" id="IPR012706">
    <property type="entry name" value="Rib_alpha_Esp_rpt"/>
</dbReference>
<dbReference type="InterPro" id="IPR059115">
    <property type="entry name" value="Rib"/>
</dbReference>
<dbReference type="InterPro" id="IPR042229">
    <property type="entry name" value="Listeria/Bacterioides_rpt_sf"/>
</dbReference>
<protein>
    <recommendedName>
        <fullName evidence="2">SLH domain-containing protein</fullName>
    </recommendedName>
</protein>
<dbReference type="EMBL" id="AEEH01000038">
    <property type="protein sequence ID" value="EFM25412.1"/>
    <property type="molecule type" value="Genomic_DNA"/>
</dbReference>
<dbReference type="STRING" id="862517.HMPREF9225_0975"/>
<evidence type="ECO:0000313" key="4">
    <source>
        <dbReference type="Proteomes" id="UP000003280"/>
    </source>
</evidence>
<dbReference type="Pfam" id="PF18998">
    <property type="entry name" value="Flg_new_2"/>
    <property type="match status" value="1"/>
</dbReference>
<sequence length="4691" mass="526630">MEQLRERSKRALTLFLAIVMILTSLPIDVLAKVNHENLTDYKAKIINEFKPVKVAKPEEGKTAEDLIKNPAQPAIYTLRTDYRVQRGEKYQVDYQPYIASVGEAATQAEKDKVNKTMNLPDIAGYDKPQKDFTIDYNTVKNEADGKNKKGDDVNGLRYSANKEFKYDAKSNEIKIKHVFQELEDFTKYTNPDGTITSIDGEKGTLIKKGESTPNEETAEEVKKHELITTQNGNTGSTMQASPLSEGHPNRKGFIPEANYINMQVPENAENFILEYRYNRAHYDVVFDTQGGTALPTRTLYYEQVIPKIADADIPTKVGGEFQGWKPSVDLTTKDGRTTFKANEIIKVATGGAIKNLDANLIMPASNVTFTAVWKDKEKADYAVQFWAEKADHADGASLADKYEYMGTRVYKDKDTGMRPDLDKEPVNGIKFPDLDNTRLQKIWKGEKFNRGRDLYLNKFFVYNKELTDKENEDQKKPGMVKSVSATGKTVYNIYYDRQVYDLYFTKSNKQPEKNTLYPEIWGYDPAKGEAVMLGGPGNLYHYKARFNEMMYKWPNDAKQTKGFTPGYQSFGWGPNYAVSNWPEHLDTPPYRLNADQFLDMANYTSWGGYTKHIDKGDGTSINLDPLDFTTLSFGIKQDHPSIPHHMDFWMDGFKSGETIIRYDLVRTKADTAGLDYGHKYPIVTGFTPYGYNPRDSWPVIKEGSEENGRVTEDDIDNLNDERDGITLNTSGTYYNNQGIKIPIGQLDFIPVFYSDQDDYGDPKDGGQAFTENGYLQFHYTRNKYPLRFNYDPSIIRDDSYFKSTNQLDTFYEFPLKALSPDVDSNDEYKKVGTKEGPKNLLDNPANLQKLGLKDLVYTDSKDGKLKVKRPEGLSDQMVFKGWALDPAGTKLIWENPGEKMPFHPINLYAKWGEPDYQWKVTFDPNGGNLSSIDEAKVTKKRKIIQVGDKGQEETKTFAQKEKNEGDKQVFTVIQRQKLVEPPKPTRKGYDFMGWEIIHYKKNQKGDYTDEIDTSYRDTYKVPELYSFGNDVVSPVYLKAIWVPNDRVDVDIVHHILSLDLSKETKKITETLHKKRTGYLVATSGDKQNEEYILANHEELEEKLPDDLKALYKDYNKRVKANNTFFQTFKVEPEKIPDPNDSSKTIDNPKFKDNVFHFFYRPFRTRDYTVNYIDERYKAKVEDFFKGLKLTDTSSLKDDALLKANEENKEKFEAKRTDFEKLIKEYQIIDPEAVSNGNRHYDARNYRQIPGWVLAKNEKPQQQLFFDVNEKTNEFLGINGTGADQVFFYYKDVRVIEVPNKDDPVPDGYVRVTFKADKGGAFTDKDGNSKTELYYDVIKGLKSDLLPEPKELEEGKEKEAGKYYVTPETGKKFIKWDEKPLLNKNTIVDNDTKDFYVFTAKFEWSGLSASGLVRTEAFKDPNIIEANPSDPKVKPKDWSNKFAPTIEDLKKQLVWMEKGAEKPLPTGAKIQLFDPDGNELTSDDQVYKLVEEKKAADNVELVRTVNIKAKVTFKGGKDPQELDIPIKVYKNVYEALTTGKKPLFLTEAEKGDLKDITGEYVMVTVAPTGDMSSKDNKVYFVNKNAWVEISNDSNGKASLINWTADKVGQNDDGKANGKFDFAKRHKFTENTVISPRFSQTSELVAHESYKDDKNNWVNDFITSELTKDKLKAAIQVKNGSAVALGDGDTVTIVDDAGKEYADDDALKKDLYEKLQEKDDNGKVSRTENIKVKVTFANGEVQTLTVPVKVIKNIYEAKTKEGKPDYVPDNYVKVTLDPTTKAKDPQKYFYYVNPDAKVQIPVKDPVGVKEDFTGWTMKADGATGAGTSYKLSERHQFAEDSTIIAQYGQGKAKIKYVDENKKEIDPKYYIDGEDYPTEKIGKLGDNIPDPAHNQNAEKAAAPKFKGYIISNVSIDKKPANYTDPATATITYQYNKKITTDDKSKSNVHFPVVFDANTGAFESAPKDKKTVYVYFDGDEATPEPVTFKEVREAVEEKYGKPSKANENFIEWQDKAKSGSAVADNYEIKFKGWDSQTYEAIPEIFYAAYGKASAKIVYLDLNGKPIADDYKIDGVEYPTEKAGTAGEAIDKNVYTAETAPKFTGYKFNRIELNPKDGKYALSKKATIKIYYEKDSDVIPAENGTKKPNGYVEVKFVPTDKAKDTTEKIFYVNPKKEVTIPIADPVAKATFTFKEWKIGDVTTGTKYNPATPKMFTEKTTVITATYEETKNIIPYDPSATDPMSRPEGYVRVSFATDNGLKLTEQKAYYVKKNAGITLGDTKLAKPNYTADTGYKFEKWDQEDTTEIKDADIVITAKATVLPDFDTVNHLGYVKVTFKAGDNGVIKENDNVINEKVYYVNPTKYVNLNAPTPVGNTGYDFAAWKSDKSQSDFSLANFVNYKEDTTITAMFNQKEAVYPKLKDDGSDKPAGYVEVTFAITGTGGSIAKGEVTTYYVDPNRQVSLKAPKTIAGVGYQFDKWRLGTNPTDQTIDPADQKQYSENTTIYGSFTKLKDIIPATNDDGTPNLQPVDYVTVLFIGGDHANSVDGQILYYVNPKANPAKTIGDLTKPTVTPDVGWEHTGWDIQDSTVIKDYIFVVAEYKALDDVIPKTKADDSEKPAGYVAVTFKAGANGTLQGGEKTYFVNPAKYVHLASPTPVPNSNIFEFSTWESDDKDLILANNIKFTKDTIITAKFNPVGDVIPETKPDGSANVQPPTFVKVTFVIDPAEGGNIDAGEIRTYFVNPAKDVTIHPPKTKADTGYEFDKWSIDTTTANKYTIDTTVKGEFKKLDEIIPAKNPDGTLNAKPEGYVTVQFLKGANGVLDGQTTFYVNPKAGKKLQDLDTKGITVVPSPTYKFDKWDKAMDTVISGPDNINVTALYTQLPNIIKAGPKDTAPAGYVVIIFETDGRGTITGNKAYEEGNTPQKETEIVYFVNPKKGVKLAKLADGATPAPDQLAIPSTTPDDADKYIFDQWRKDIDTTTPITRGRVHIAMFKPKEVKLTYNANGATGDVPPVLTVDYDTDVRLAGKGDLAKKDASFKGWMIGDKTYQAGDQINLKADTTATAQWDDDKNIIEYDPVNNPTTRPDDTYVRVTFAADDGLKLTEQKAYYVKKNAGITLGNTELVKPKYSEDTGYKFGKWDKEDTDTITQDITVTAKATKLGIVIPAIGTPNEKPEGYKEVTFVIKTDDVAKGSIDGVAKFYVNPTEYVTITPPTTKANTGFEFGSWDKDSTRPTVYEDDAIITGSFNGLKDVIPKTKTDDSEKPAGYKTVTFVIDPATGGQIVDKEVTVYYVNPAKDVTVPQPKTLAQTGYEFEKWDQDTATAKRYDKDTTVTGNFKKLDDIVDGNKPKPDGYVTVTFDKGEHGTITEGQTVYYVNPKADPVKTLGDSLIKKPTVKAETGYKFTGWDKEDKTPIKGSEDILVKAQYTELPDVIVKTADDDSQKPDGYIKVTFDTVDKEKGTIGSTIITKKVLFVNPNKAHVLKDKAPKVTPKTGFDFVGWDTQIDKNIQYSEGDTIKALYNEKGDVIPQKNPNGTDKPAGYLKVIFDKGDHGNLTGQTVYYVKPNKEVTVPAPTVNASVGYKFTDWDKALKQTFTAETTTITAMYEPLADILPQEKTDGSDRPYGYSKVTFVADANGSLSGQTVYYVNPDKTVDLTDKADAITKNPNTGYTADGGTWSNRDSKNLKDTFNKDTEFVFNFAERPDVIKEKPGVTKPDGYVTVKLIPTDKATDKTKADKVYFVNPLKDVTITETPVGTKLTDANEVSYDYTFTGWTVTRGKINSWTGSSVSDKFIQDTDITAKYSVTLGNIMPLPLAKDNVVTAINDKPDAKDLIKNPGDLPQGTEFAYADDGQPTVDQAGNTTAKVKVTYPNGKTSIVEVPVTVVDNVVPQIGNEKPLVPESYIKVTVDTTDKATPNTMFTKVFWVKPKVEVTIPDILAPTGKPETDAKGVTNTNNFIKWISDDNNKEYTDKITDTFTKNETKITATYELNKNIEPKGKDPLWFSRYSKPEPKDFIKNVYDDNNPDKVGTLPPGTKFKFKDNVQPATGDPGSFTATIEVTYPNGEVKPIDVPYTVTGDVVEQEHGKGKPSVPDNYVRVIVDKTDKAQLKTGEQQTQTFWVNPEKVVDIQVNKPVGKKVDKTGSSPEIQYVFKGWQSDEAQPRTWTDSISGQFTAKVTTITAQYEENIGKPGIVETGMYYTSESLEGVNNYLPSEDELKALIKSKVAGDIEEVSILTNDFDSEIYDKLKENGKLDREEISRTEIIKAKITFVNGSTKEVEIPIVVYKNIYAGLTNGDKPQYVEDAERDLKISNPYRDDTNYVKVTLIPTFKAKSMQEKTYYVRRNASVIIPEIIAEGRDAYIFKFWEAKQPAGGQEQPKYQMRSLFALPVAMANQEVVTDGDKINFRDRLKFDKDTDIVAQYDKKPEPSNPQPWGPGYSGGGNIYIGKPSVNPTAKAKEPVAENEYRKEVRYMQGYRGYFRPEDGLTRAEAAQILANALVEDGFKYTENFKIPYKDVKEDWYTRAIRIVTEAKVFAGYEDGLFRPEKKITRNEWIATLKRFQELNDVVGDHMKLGNKHWAKSEIEAAFNEGWLSIYTDGLANFKGDEFIPREEVAAVSNRAFNRVLDKDYIENNINNLITYKDVDKSRWSYYDILCASNTFIFQGGYYRAHWIKQDNDLFNVNTNGIDIFKSEFQRNPR</sequence>